<gene>
    <name evidence="1" type="ORF">DERYTH_LOCUS11068</name>
</gene>
<name>A0A9N9H9W1_9GLOM</name>
<organism evidence="1 2">
    <name type="scientific">Dentiscutata erythropus</name>
    <dbReference type="NCBI Taxonomy" id="1348616"/>
    <lineage>
        <taxon>Eukaryota</taxon>
        <taxon>Fungi</taxon>
        <taxon>Fungi incertae sedis</taxon>
        <taxon>Mucoromycota</taxon>
        <taxon>Glomeromycotina</taxon>
        <taxon>Glomeromycetes</taxon>
        <taxon>Diversisporales</taxon>
        <taxon>Gigasporaceae</taxon>
        <taxon>Dentiscutata</taxon>
    </lineage>
</organism>
<keyword evidence="2" id="KW-1185">Reference proteome</keyword>
<evidence type="ECO:0000313" key="2">
    <source>
        <dbReference type="Proteomes" id="UP000789405"/>
    </source>
</evidence>
<proteinExistence type="predicted"/>
<evidence type="ECO:0000313" key="1">
    <source>
        <dbReference type="EMBL" id="CAG8667932.1"/>
    </source>
</evidence>
<feature type="non-terminal residue" evidence="1">
    <location>
        <position position="41"/>
    </location>
</feature>
<dbReference type="Proteomes" id="UP000789405">
    <property type="component" value="Unassembled WGS sequence"/>
</dbReference>
<dbReference type="AlphaFoldDB" id="A0A9N9H9W1"/>
<comment type="caution">
    <text evidence="1">The sequence shown here is derived from an EMBL/GenBank/DDBJ whole genome shotgun (WGS) entry which is preliminary data.</text>
</comment>
<reference evidence="1" key="1">
    <citation type="submission" date="2021-06" db="EMBL/GenBank/DDBJ databases">
        <authorList>
            <person name="Kallberg Y."/>
            <person name="Tangrot J."/>
            <person name="Rosling A."/>
        </authorList>
    </citation>
    <scope>NUCLEOTIDE SEQUENCE</scope>
    <source>
        <strain evidence="1">MA453B</strain>
    </source>
</reference>
<accession>A0A9N9H9W1</accession>
<protein>
    <submittedName>
        <fullName evidence="1">22268_t:CDS:1</fullName>
    </submittedName>
</protein>
<sequence length="41" mass="4654">MIQPIKLPVDIYVPIIFIDNNNDDILIDSHSANNESEISKD</sequence>
<dbReference type="EMBL" id="CAJVPY010006709">
    <property type="protein sequence ID" value="CAG8667932.1"/>
    <property type="molecule type" value="Genomic_DNA"/>
</dbReference>